<evidence type="ECO:0000313" key="3">
    <source>
        <dbReference type="Proteomes" id="UP001152888"/>
    </source>
</evidence>
<sequence length="61" mass="7259">MKLVYTTPSVSKFASFYVLLARLLSTDLRLPCRFLVVRRQKVRRFRDWLLDCSRRLLPSVA</sequence>
<feature type="transmembrane region" description="Helical" evidence="1">
    <location>
        <begin position="14"/>
        <end position="36"/>
    </location>
</feature>
<name>A0A9P0KCH5_ACAOB</name>
<dbReference type="AlphaFoldDB" id="A0A9P0KCH5"/>
<evidence type="ECO:0000256" key="1">
    <source>
        <dbReference type="SAM" id="Phobius"/>
    </source>
</evidence>
<gene>
    <name evidence="2" type="ORF">ACAOBT_LOCUS8655</name>
</gene>
<keyword evidence="3" id="KW-1185">Reference proteome</keyword>
<organism evidence="2 3">
    <name type="scientific">Acanthoscelides obtectus</name>
    <name type="common">Bean weevil</name>
    <name type="synonym">Bruchus obtectus</name>
    <dbReference type="NCBI Taxonomy" id="200917"/>
    <lineage>
        <taxon>Eukaryota</taxon>
        <taxon>Metazoa</taxon>
        <taxon>Ecdysozoa</taxon>
        <taxon>Arthropoda</taxon>
        <taxon>Hexapoda</taxon>
        <taxon>Insecta</taxon>
        <taxon>Pterygota</taxon>
        <taxon>Neoptera</taxon>
        <taxon>Endopterygota</taxon>
        <taxon>Coleoptera</taxon>
        <taxon>Polyphaga</taxon>
        <taxon>Cucujiformia</taxon>
        <taxon>Chrysomeloidea</taxon>
        <taxon>Chrysomelidae</taxon>
        <taxon>Bruchinae</taxon>
        <taxon>Bruchini</taxon>
        <taxon>Acanthoscelides</taxon>
    </lineage>
</organism>
<keyword evidence="1" id="KW-0812">Transmembrane</keyword>
<dbReference type="Proteomes" id="UP001152888">
    <property type="component" value="Unassembled WGS sequence"/>
</dbReference>
<dbReference type="EMBL" id="CAKOFQ010006767">
    <property type="protein sequence ID" value="CAH1969952.1"/>
    <property type="molecule type" value="Genomic_DNA"/>
</dbReference>
<accession>A0A9P0KCH5</accession>
<reference evidence="2" key="1">
    <citation type="submission" date="2022-03" db="EMBL/GenBank/DDBJ databases">
        <authorList>
            <person name="Sayadi A."/>
        </authorList>
    </citation>
    <scope>NUCLEOTIDE SEQUENCE</scope>
</reference>
<protein>
    <submittedName>
        <fullName evidence="2">Uncharacterized protein</fullName>
    </submittedName>
</protein>
<proteinExistence type="predicted"/>
<keyword evidence="1" id="KW-1133">Transmembrane helix</keyword>
<keyword evidence="1" id="KW-0472">Membrane</keyword>
<comment type="caution">
    <text evidence="2">The sequence shown here is derived from an EMBL/GenBank/DDBJ whole genome shotgun (WGS) entry which is preliminary data.</text>
</comment>
<evidence type="ECO:0000313" key="2">
    <source>
        <dbReference type="EMBL" id="CAH1969952.1"/>
    </source>
</evidence>